<evidence type="ECO:0000313" key="2">
    <source>
        <dbReference type="EMBL" id="KAF1753368.1"/>
    </source>
</evidence>
<proteinExistence type="predicted"/>
<dbReference type="GeneID" id="78776860"/>
<dbReference type="RefSeq" id="XP_053582206.1">
    <property type="nucleotide sequence ID" value="XM_053733293.1"/>
</dbReference>
<organism evidence="2 3">
    <name type="scientific">Caenorhabditis remanei</name>
    <name type="common">Caenorhabditis vulgaris</name>
    <dbReference type="NCBI Taxonomy" id="31234"/>
    <lineage>
        <taxon>Eukaryota</taxon>
        <taxon>Metazoa</taxon>
        <taxon>Ecdysozoa</taxon>
        <taxon>Nematoda</taxon>
        <taxon>Chromadorea</taxon>
        <taxon>Rhabditida</taxon>
        <taxon>Rhabditina</taxon>
        <taxon>Rhabditomorpha</taxon>
        <taxon>Rhabditoidea</taxon>
        <taxon>Rhabditidae</taxon>
        <taxon>Peloderinae</taxon>
        <taxon>Caenorhabditis</taxon>
    </lineage>
</organism>
<dbReference type="KEGG" id="crq:GCK72_019924"/>
<dbReference type="EMBL" id="WUAV01000005">
    <property type="protein sequence ID" value="KAF1753368.1"/>
    <property type="molecule type" value="Genomic_DNA"/>
</dbReference>
<dbReference type="PANTHER" id="PTHR39383">
    <property type="entry name" value="PROTEIN CBG16996"/>
    <property type="match status" value="1"/>
</dbReference>
<feature type="region of interest" description="Disordered" evidence="1">
    <location>
        <begin position="25"/>
        <end position="82"/>
    </location>
</feature>
<comment type="caution">
    <text evidence="2">The sequence shown here is derived from an EMBL/GenBank/DDBJ whole genome shotgun (WGS) entry which is preliminary data.</text>
</comment>
<name>A0A6A5GE04_CAERE</name>
<sequence>MKVTTAIAEIVSEFSGFQHLRTSKSTTSLSSMTSSVSRKASTSSEPPRHNLNIPVGVAPITKSNSSQSLQRNNSSISYLVVE</sequence>
<feature type="compositionally biased region" description="Low complexity" evidence="1">
    <location>
        <begin position="63"/>
        <end position="82"/>
    </location>
</feature>
<dbReference type="Proteomes" id="UP000483820">
    <property type="component" value="Chromosome V"/>
</dbReference>
<protein>
    <submittedName>
        <fullName evidence="2">Uncharacterized protein</fullName>
    </submittedName>
</protein>
<feature type="compositionally biased region" description="Low complexity" evidence="1">
    <location>
        <begin position="25"/>
        <end position="44"/>
    </location>
</feature>
<reference evidence="2 3" key="1">
    <citation type="submission" date="2019-12" db="EMBL/GenBank/DDBJ databases">
        <title>Chromosome-level assembly of the Caenorhabditis remanei genome.</title>
        <authorList>
            <person name="Teterina A.A."/>
            <person name="Willis J.H."/>
            <person name="Phillips P.C."/>
        </authorList>
    </citation>
    <scope>NUCLEOTIDE SEQUENCE [LARGE SCALE GENOMIC DNA]</scope>
    <source>
        <strain evidence="2 3">PX506</strain>
        <tissue evidence="2">Whole organism</tissue>
    </source>
</reference>
<dbReference type="AlphaFoldDB" id="A0A6A5GE04"/>
<dbReference type="PANTHER" id="PTHR39383:SF1">
    <property type="entry name" value="OVULE PROTEIN"/>
    <property type="match status" value="1"/>
</dbReference>
<accession>A0A6A5GE04</accession>
<gene>
    <name evidence="2" type="ORF">GCK72_019924</name>
</gene>
<evidence type="ECO:0000313" key="3">
    <source>
        <dbReference type="Proteomes" id="UP000483820"/>
    </source>
</evidence>
<dbReference type="CTD" id="78776860"/>
<evidence type="ECO:0000256" key="1">
    <source>
        <dbReference type="SAM" id="MobiDB-lite"/>
    </source>
</evidence>